<feature type="region of interest" description="Disordered" evidence="8">
    <location>
        <begin position="195"/>
        <end position="216"/>
    </location>
</feature>
<dbReference type="InterPro" id="IPR036388">
    <property type="entry name" value="WH-like_DNA-bd_sf"/>
</dbReference>
<feature type="domain" description="RNA polymerase III subunit RPC82-related helix-turn-helix" evidence="10">
    <location>
        <begin position="8"/>
        <end position="67"/>
    </location>
</feature>
<evidence type="ECO:0000259" key="11">
    <source>
        <dbReference type="Pfam" id="PF22536"/>
    </source>
</evidence>
<keyword evidence="4 7" id="KW-0240">DNA-directed RNA polymerase</keyword>
<dbReference type="InParanoid" id="H2ZAS8"/>
<dbReference type="Ensembl" id="ENSCSAVT00000014861.1">
    <property type="protein sequence ID" value="ENSCSAVP00000014693.1"/>
    <property type="gene ID" value="ENSCSAVG00000008586.1"/>
</dbReference>
<dbReference type="PANTHER" id="PTHR12949:SF0">
    <property type="entry name" value="DNA-DIRECTED RNA POLYMERASE III SUBUNIT RPC3"/>
    <property type="match status" value="1"/>
</dbReference>
<dbReference type="OMA" id="GQYVVHM"/>
<proteinExistence type="inferred from homology"/>
<organism evidence="12 13">
    <name type="scientific">Ciona savignyi</name>
    <name type="common">Pacific transparent sea squirt</name>
    <dbReference type="NCBI Taxonomy" id="51511"/>
    <lineage>
        <taxon>Eukaryota</taxon>
        <taxon>Metazoa</taxon>
        <taxon>Chordata</taxon>
        <taxon>Tunicata</taxon>
        <taxon>Ascidiacea</taxon>
        <taxon>Phlebobranchia</taxon>
        <taxon>Cionidae</taxon>
        <taxon>Ciona</taxon>
    </lineage>
</organism>
<reference evidence="12" key="3">
    <citation type="submission" date="2025-09" db="UniProtKB">
        <authorList>
            <consortium name="Ensembl"/>
        </authorList>
    </citation>
    <scope>IDENTIFICATION</scope>
</reference>
<sequence length="525" mass="60222">MSSREADLAYELLLEHYGKIVADVARFLLQNGWQPLKYIALKTNMKIDQVRKALCLLIQHKLAKFHVRKKRLVEYEIELRNVMAILFHPKFIYTAKLLYGDTAELIVEETLQHGIIQMSTVIKNVAERLSDEAETLKIENAFKDLVKTHFLQRFVQEAEIEKSENDDEIVPNFTQKETDLYLIPHLSAECNFPLKRRRSNDGNDEPQAKRFKSDNGDISALEDDGVYWSVNISRFLQFFRDQSIVSSVTHRYGTSCGEIVRAMLRISEVTTSANAPTTQPISGAEISRSLPQKLGLPVEHVDQHLKLLLNDDEKIVELFDDAGGGGLYVVNLKNSAFALSTATVLSYVLQRYGSKACRIFRLLILKKHLEQKQVEEFAMIPPKEAKGYLYHMLAENMVIMQEVPRTPDHAPSRTFYLFSVDIQRLSRMLLVRCYKTCTNLITKRKDLNETNRRILEKQERITAIKASLQDADEAQLEEIDEIMTSSERTTLSNHQHCCNKLHTAQNQLLNTIFVLDSYLNSLGAE</sequence>
<dbReference type="Proteomes" id="UP000007875">
    <property type="component" value="Unassembled WGS sequence"/>
</dbReference>
<keyword evidence="5 7" id="KW-0804">Transcription</keyword>
<dbReference type="GeneTree" id="ENSGT00390000002799"/>
<dbReference type="Pfam" id="PF05645">
    <property type="entry name" value="RNA_pol_Rpc82"/>
    <property type="match status" value="1"/>
</dbReference>
<dbReference type="PANTHER" id="PTHR12949">
    <property type="entry name" value="RNA POLYMERASE III DNA DIRECTED -RELATED"/>
    <property type="match status" value="1"/>
</dbReference>
<evidence type="ECO:0000256" key="3">
    <source>
        <dbReference type="ARBA" id="ARBA00016689"/>
    </source>
</evidence>
<dbReference type="InterPro" id="IPR055207">
    <property type="entry name" value="POLR3C_WHD"/>
</dbReference>
<evidence type="ECO:0000313" key="12">
    <source>
        <dbReference type="Ensembl" id="ENSCSAVP00000014693.1"/>
    </source>
</evidence>
<dbReference type="Pfam" id="PF20912">
    <property type="entry name" value="RPC3_helical"/>
    <property type="match status" value="1"/>
</dbReference>
<evidence type="ECO:0000256" key="2">
    <source>
        <dbReference type="ARBA" id="ARBA00007206"/>
    </source>
</evidence>
<dbReference type="InterPro" id="IPR013197">
    <property type="entry name" value="RNA_pol_III_RPC82-rel_HTH"/>
</dbReference>
<feature type="domain" description="RNA polymerase III Rpc82 C -terminal" evidence="9">
    <location>
        <begin position="141"/>
        <end position="333"/>
    </location>
</feature>
<dbReference type="GO" id="GO:0006351">
    <property type="term" value="P:DNA-templated transcription"/>
    <property type="evidence" value="ECO:0007669"/>
    <property type="project" value="InterPro"/>
</dbReference>
<dbReference type="FunFam" id="1.10.10.10:FF:000256">
    <property type="entry name" value="DNA-directed RNA polymerase III subunit RPC3"/>
    <property type="match status" value="1"/>
</dbReference>
<dbReference type="FunCoup" id="H2ZAS8">
    <property type="interactions" value="372"/>
</dbReference>
<dbReference type="FunFam" id="1.10.10.10:FF:000218">
    <property type="entry name" value="DNA-directed RNA polymerase III subunit RPC3"/>
    <property type="match status" value="1"/>
</dbReference>
<dbReference type="FunFam" id="1.10.10.10:FF:000199">
    <property type="entry name" value="DNA-directed RNA polymerase III subunit RPC3"/>
    <property type="match status" value="1"/>
</dbReference>
<name>H2ZAS8_CIOSA</name>
<feature type="domain" description="DNA-directed RNA polymerase III subunit RPC3 winged-helix" evidence="11">
    <location>
        <begin position="346"/>
        <end position="420"/>
    </location>
</feature>
<comment type="similarity">
    <text evidence="2 7">Belongs to the eukaryotic RPC3/POLR3C RNA polymerase subunit family.</text>
</comment>
<evidence type="ECO:0000256" key="5">
    <source>
        <dbReference type="ARBA" id="ARBA00023163"/>
    </source>
</evidence>
<evidence type="ECO:0000256" key="1">
    <source>
        <dbReference type="ARBA" id="ARBA00004123"/>
    </source>
</evidence>
<dbReference type="STRING" id="51511.ENSCSAVP00000014693"/>
<dbReference type="GO" id="GO:0003697">
    <property type="term" value="F:single-stranded DNA binding"/>
    <property type="evidence" value="ECO:0007669"/>
    <property type="project" value="UniProtKB-UniRule"/>
</dbReference>
<evidence type="ECO:0000259" key="9">
    <source>
        <dbReference type="Pfam" id="PF05645"/>
    </source>
</evidence>
<reference evidence="13" key="1">
    <citation type="submission" date="2003-08" db="EMBL/GenBank/DDBJ databases">
        <authorList>
            <person name="Birren B."/>
            <person name="Nusbaum C."/>
            <person name="Abebe A."/>
            <person name="Abouelleil A."/>
            <person name="Adekoya E."/>
            <person name="Ait-zahra M."/>
            <person name="Allen N."/>
            <person name="Allen T."/>
            <person name="An P."/>
            <person name="Anderson M."/>
            <person name="Anderson S."/>
            <person name="Arachchi H."/>
            <person name="Armbruster J."/>
            <person name="Bachantsang P."/>
            <person name="Baldwin J."/>
            <person name="Barry A."/>
            <person name="Bayul T."/>
            <person name="Blitshsteyn B."/>
            <person name="Bloom T."/>
            <person name="Blye J."/>
            <person name="Boguslavskiy L."/>
            <person name="Borowsky M."/>
            <person name="Boukhgalter B."/>
            <person name="Brunache A."/>
            <person name="Butler J."/>
            <person name="Calixte N."/>
            <person name="Calvo S."/>
            <person name="Camarata J."/>
            <person name="Campo K."/>
            <person name="Chang J."/>
            <person name="Cheshatsang Y."/>
            <person name="Citroen M."/>
            <person name="Collymore A."/>
            <person name="Considine T."/>
            <person name="Cook A."/>
            <person name="Cooke P."/>
            <person name="Corum B."/>
            <person name="Cuomo C."/>
            <person name="David R."/>
            <person name="Dawoe T."/>
            <person name="Degray S."/>
            <person name="Dodge S."/>
            <person name="Dooley K."/>
            <person name="Dorje P."/>
            <person name="Dorjee K."/>
            <person name="Dorris L."/>
            <person name="Duffey N."/>
            <person name="Dupes A."/>
            <person name="Elkins T."/>
            <person name="Engels R."/>
            <person name="Erickson J."/>
            <person name="Farina A."/>
            <person name="Faro S."/>
            <person name="Ferreira P."/>
            <person name="Fischer H."/>
            <person name="Fitzgerald M."/>
            <person name="Foley K."/>
            <person name="Gage D."/>
            <person name="Galagan J."/>
            <person name="Gearin G."/>
            <person name="Gnerre S."/>
            <person name="Gnirke A."/>
            <person name="Goyette A."/>
            <person name="Graham J."/>
            <person name="Grandbois E."/>
            <person name="Gyaltsen K."/>
            <person name="Hafez N."/>
            <person name="Hagopian D."/>
            <person name="Hagos B."/>
            <person name="Hall J."/>
            <person name="Hatcher B."/>
            <person name="Heller A."/>
            <person name="Higgins H."/>
            <person name="Honan T."/>
            <person name="Horn A."/>
            <person name="Houde N."/>
            <person name="Hughes L."/>
            <person name="Hulme W."/>
            <person name="Husby E."/>
            <person name="Iliev I."/>
            <person name="Jaffe D."/>
            <person name="Jones C."/>
            <person name="Kamal M."/>
            <person name="Kamat A."/>
            <person name="Kamvysselis M."/>
            <person name="Karlsson E."/>
            <person name="Kells C."/>
            <person name="Kieu A."/>
            <person name="Kisner P."/>
            <person name="Kodira C."/>
            <person name="Kulbokas E."/>
            <person name="Labutti K."/>
            <person name="Lama D."/>
            <person name="Landers T."/>
            <person name="Leger J."/>
            <person name="Levine S."/>
            <person name="Lewis D."/>
            <person name="Lewis T."/>
            <person name="Lindblad-toh K."/>
            <person name="Liu X."/>
            <person name="Lokyitsang T."/>
            <person name="Lokyitsang Y."/>
            <person name="Lucien O."/>
            <person name="Lui A."/>
            <person name="Ma L.J."/>
            <person name="Mabbitt R."/>
            <person name="Macdonald J."/>
            <person name="Maclean C."/>
            <person name="Major J."/>
            <person name="Manning J."/>
            <person name="Marabella R."/>
            <person name="Maru K."/>
            <person name="Matthews C."/>
            <person name="Mauceli E."/>
            <person name="Mccarthy M."/>
            <person name="Mcdonough S."/>
            <person name="Mcghee T."/>
            <person name="Meldrim J."/>
            <person name="Meneus L."/>
            <person name="Mesirov J."/>
            <person name="Mihalev A."/>
            <person name="Mihova T."/>
            <person name="Mikkelsen T."/>
            <person name="Mlenga V."/>
            <person name="Moru K."/>
            <person name="Mozes J."/>
            <person name="Mulrain L."/>
            <person name="Munson G."/>
            <person name="Naylor J."/>
            <person name="Newes C."/>
            <person name="Nguyen C."/>
            <person name="Nguyen N."/>
            <person name="Nguyen T."/>
            <person name="Nicol R."/>
            <person name="Nielsen C."/>
            <person name="Nizzari M."/>
            <person name="Norbu C."/>
            <person name="Norbu N."/>
            <person name="O'donnell P."/>
            <person name="Okoawo O."/>
            <person name="O'leary S."/>
            <person name="Omotosho B."/>
            <person name="O'neill K."/>
            <person name="Osman S."/>
            <person name="Parker S."/>
            <person name="Perrin D."/>
            <person name="Phunkhang P."/>
            <person name="Piqani B."/>
            <person name="Purcell S."/>
            <person name="Rachupka T."/>
            <person name="Ramasamy U."/>
            <person name="Rameau R."/>
            <person name="Ray V."/>
            <person name="Raymond C."/>
            <person name="Retta R."/>
            <person name="Richardson S."/>
            <person name="Rise C."/>
            <person name="Rodriguez J."/>
            <person name="Rogers J."/>
            <person name="Rogov P."/>
            <person name="Rutman M."/>
            <person name="Schupbach R."/>
            <person name="Seaman C."/>
            <person name="Settipalli S."/>
            <person name="Sharpe T."/>
            <person name="Sheridan J."/>
            <person name="Sherpa N."/>
            <person name="Shi J."/>
            <person name="Smirnov S."/>
            <person name="Smith C."/>
            <person name="Sougnez C."/>
            <person name="Spencer B."/>
            <person name="Stalker J."/>
            <person name="Stange-thomann N."/>
            <person name="Stavropoulos S."/>
            <person name="Stetson K."/>
            <person name="Stone C."/>
            <person name="Stone S."/>
            <person name="Stubbs M."/>
            <person name="Talamas J."/>
            <person name="Tchuinga P."/>
            <person name="Tenzing P."/>
            <person name="Tesfaye S."/>
            <person name="Theodore J."/>
            <person name="Thoulutsang Y."/>
            <person name="Topham K."/>
            <person name="Towey S."/>
            <person name="Tsamla T."/>
            <person name="Tsomo N."/>
            <person name="Vallee D."/>
            <person name="Vassiliev H."/>
            <person name="Venkataraman V."/>
            <person name="Vinson J."/>
            <person name="Vo A."/>
            <person name="Wade C."/>
            <person name="Wang S."/>
            <person name="Wangchuk T."/>
            <person name="Wangdi T."/>
            <person name="Whittaker C."/>
            <person name="Wilkinson J."/>
            <person name="Wu Y."/>
            <person name="Wyman D."/>
            <person name="Yadav S."/>
            <person name="Yang S."/>
            <person name="Yang X."/>
            <person name="Yeager S."/>
            <person name="Yee E."/>
            <person name="Young G."/>
            <person name="Zainoun J."/>
            <person name="Zembeck L."/>
            <person name="Zimmer A."/>
            <person name="Zody M."/>
            <person name="Lander E."/>
        </authorList>
    </citation>
    <scope>NUCLEOTIDE SEQUENCE [LARGE SCALE GENOMIC DNA]</scope>
</reference>
<evidence type="ECO:0000313" key="13">
    <source>
        <dbReference type="Proteomes" id="UP000007875"/>
    </source>
</evidence>
<dbReference type="Pfam" id="PF22536">
    <property type="entry name" value="WHD_POLR3C"/>
    <property type="match status" value="1"/>
</dbReference>
<evidence type="ECO:0000259" key="10">
    <source>
        <dbReference type="Pfam" id="PF08221"/>
    </source>
</evidence>
<dbReference type="Gene3D" id="6.10.140.1450">
    <property type="match status" value="1"/>
</dbReference>
<keyword evidence="13" id="KW-1185">Reference proteome</keyword>
<evidence type="ECO:0000256" key="7">
    <source>
        <dbReference type="RuleBase" id="RU367076"/>
    </source>
</evidence>
<evidence type="ECO:0000256" key="4">
    <source>
        <dbReference type="ARBA" id="ARBA00022478"/>
    </source>
</evidence>
<comment type="subunit">
    <text evidence="7">Component of the RNA polymerase III (Pol III) complex consisting of 17 subunits.</text>
</comment>
<keyword evidence="6 7" id="KW-0539">Nucleus</keyword>
<reference evidence="12" key="2">
    <citation type="submission" date="2025-08" db="UniProtKB">
        <authorList>
            <consortium name="Ensembl"/>
        </authorList>
    </citation>
    <scope>IDENTIFICATION</scope>
</reference>
<dbReference type="HOGENOM" id="CLU_023294_1_1_1"/>
<feature type="compositionally biased region" description="Basic and acidic residues" evidence="8">
    <location>
        <begin position="206"/>
        <end position="215"/>
    </location>
</feature>
<dbReference type="eggNOG" id="KOG2587">
    <property type="taxonomic scope" value="Eukaryota"/>
</dbReference>
<comment type="function">
    <text evidence="7">DNA-dependent RNA polymerase catalyzes the transcription of DNA into RNA using the four ribonucleoside triphosphates as substrates. Specific core component of RNA polymerase III which synthesizes small RNAs, such as 5S rRNA and tRNAs.</text>
</comment>
<evidence type="ECO:0000256" key="6">
    <source>
        <dbReference type="ARBA" id="ARBA00023242"/>
    </source>
</evidence>
<dbReference type="Gene3D" id="1.10.10.10">
    <property type="entry name" value="Winged helix-like DNA-binding domain superfamily/Winged helix DNA-binding domain"/>
    <property type="match status" value="4"/>
</dbReference>
<protein>
    <recommendedName>
        <fullName evidence="3 7">DNA-directed RNA polymerase III subunit RPC3</fullName>
        <shortName evidence="7">RNA polymerase III subunit C3</shortName>
    </recommendedName>
</protein>
<evidence type="ECO:0000256" key="8">
    <source>
        <dbReference type="SAM" id="MobiDB-lite"/>
    </source>
</evidence>
<dbReference type="GO" id="GO:0005666">
    <property type="term" value="C:RNA polymerase III complex"/>
    <property type="evidence" value="ECO:0007669"/>
    <property type="project" value="UniProtKB-UniRule"/>
</dbReference>
<comment type="subcellular location">
    <subcellularLocation>
        <location evidence="1 7">Nucleus</location>
    </subcellularLocation>
</comment>
<dbReference type="Pfam" id="PF08221">
    <property type="entry name" value="HTH_9"/>
    <property type="match status" value="1"/>
</dbReference>
<accession>H2ZAS8</accession>
<dbReference type="InterPro" id="IPR008806">
    <property type="entry name" value="RNA_pol_III_Rpc82_C"/>
</dbReference>
<dbReference type="InterPro" id="IPR039748">
    <property type="entry name" value="RPC3"/>
</dbReference>
<dbReference type="AlphaFoldDB" id="H2ZAS8"/>